<name>A0AB37HSG4_MAMSC</name>
<dbReference type="NCBIfam" id="TIGR01560">
    <property type="entry name" value="put_DNA_pack"/>
    <property type="match status" value="1"/>
</dbReference>
<protein>
    <submittedName>
        <fullName evidence="1">Phage gp6-like head-tail connector protein</fullName>
    </submittedName>
</protein>
<dbReference type="Proteomes" id="UP000640299">
    <property type="component" value="Chromosome"/>
</dbReference>
<accession>A0AB37HSG4</accession>
<dbReference type="EMBL" id="CP069389">
    <property type="protein sequence ID" value="QRN92067.1"/>
    <property type="molecule type" value="Genomic_DNA"/>
</dbReference>
<proteinExistence type="predicted"/>
<dbReference type="InterPro" id="IPR006450">
    <property type="entry name" value="Phage_HK97_gp6-like"/>
</dbReference>
<evidence type="ECO:0000313" key="1">
    <source>
        <dbReference type="EMBL" id="QRN92067.1"/>
    </source>
</evidence>
<dbReference type="RefSeq" id="WP_204178091.1">
    <property type="nucleotide sequence ID" value="NZ_CP069389.1"/>
</dbReference>
<evidence type="ECO:0000313" key="2">
    <source>
        <dbReference type="Proteomes" id="UP000640299"/>
    </source>
</evidence>
<dbReference type="AlphaFoldDB" id="A0AB37HSG4"/>
<sequence length="94" mass="10691">MIITIEEARNTLRIDGDYNDDIIIPLVESIPDYLYLTTGKEWDNGKDTNPLAQTTAKFVLQLWFDPQTKDSERLKRTIDGLLVSLTALGRSYDG</sequence>
<gene>
    <name evidence="1" type="ORF">JRU67_04470</name>
</gene>
<organism evidence="1 2">
    <name type="scientific">Mammaliicoccus sciuri</name>
    <name type="common">Staphylococcus sciuri</name>
    <dbReference type="NCBI Taxonomy" id="1296"/>
    <lineage>
        <taxon>Bacteria</taxon>
        <taxon>Bacillati</taxon>
        <taxon>Bacillota</taxon>
        <taxon>Bacilli</taxon>
        <taxon>Bacillales</taxon>
        <taxon>Staphylococcaceae</taxon>
        <taxon>Mammaliicoccus</taxon>
    </lineage>
</organism>
<reference evidence="1" key="1">
    <citation type="submission" date="2021-02" db="EMBL/GenBank/DDBJ databases">
        <title>cfr and optrA-positive Staphylococcus spp.</title>
        <authorList>
            <person name="Chen L."/>
        </authorList>
    </citation>
    <scope>NUCLEOTIDE SEQUENCE</scope>
    <source>
        <strain evidence="1">GDQ20D70P</strain>
    </source>
</reference>